<evidence type="ECO:0000313" key="5">
    <source>
        <dbReference type="Proteomes" id="UP000198406"/>
    </source>
</evidence>
<accession>A0A1Z5JHJ9</accession>
<keyword evidence="2" id="KW-0472">Membrane</keyword>
<feature type="region of interest" description="Disordered" evidence="1">
    <location>
        <begin position="1"/>
        <end position="54"/>
    </location>
</feature>
<dbReference type="InterPro" id="IPR029000">
    <property type="entry name" value="Cyclophilin-like_dom_sf"/>
</dbReference>
<keyword evidence="5" id="KW-1185">Reference proteome</keyword>
<dbReference type="Gene3D" id="2.40.100.10">
    <property type="entry name" value="Cyclophilin-like"/>
    <property type="match status" value="1"/>
</dbReference>
<feature type="transmembrane region" description="Helical" evidence="2">
    <location>
        <begin position="68"/>
        <end position="86"/>
    </location>
</feature>
<dbReference type="GO" id="GO:0003755">
    <property type="term" value="F:peptidyl-prolyl cis-trans isomerase activity"/>
    <property type="evidence" value="ECO:0007669"/>
    <property type="project" value="InterPro"/>
</dbReference>
<organism evidence="4 5">
    <name type="scientific">Fistulifera solaris</name>
    <name type="common">Oleaginous diatom</name>
    <dbReference type="NCBI Taxonomy" id="1519565"/>
    <lineage>
        <taxon>Eukaryota</taxon>
        <taxon>Sar</taxon>
        <taxon>Stramenopiles</taxon>
        <taxon>Ochrophyta</taxon>
        <taxon>Bacillariophyta</taxon>
        <taxon>Bacillariophyceae</taxon>
        <taxon>Bacillariophycidae</taxon>
        <taxon>Naviculales</taxon>
        <taxon>Naviculaceae</taxon>
        <taxon>Fistulifera</taxon>
    </lineage>
</organism>
<dbReference type="SUPFAM" id="SSF50891">
    <property type="entry name" value="Cyclophilin-like"/>
    <property type="match status" value="1"/>
</dbReference>
<sequence>MDVASQEWWKPRPRVSTKQRSSSLLPYGGDEPASPLHSNDDWVEGLSPNTSPTNASCEIRERQQITNVTCYGAFILCSWLLTALLITQHTSIAWNELQNQLEQNKLHYEQLFETLDQVKWESKQKQALLRKWIKTKDALEHERSVMHELAEAHVHMFPLPDKPSKQLVDEWLLHRRGGLQRQVDALSEHLQHISRLAVLERFGPGPHHVKFTAELAAGDTRSFVVELYPVDKLPHTVYFFLDLVTSHTWDDTVFLHHMNHVMATAPIDYYTQKVKHSHFYSLGWASLGFPEQSKEYKHNKYTLGFSGQGPTFYINTIDNSYVHGPGSQRHHLLPEDADPCFGKVIEGFEVVDAIVDLGRKRHLETEQVVVGTEQLVEPEVESWSEAQRSWTHIISVQLIDNSKSNDN</sequence>
<comment type="caution">
    <text evidence="4">The sequence shown here is derived from an EMBL/GenBank/DDBJ whole genome shotgun (WGS) entry which is preliminary data.</text>
</comment>
<keyword evidence="2" id="KW-1133">Transmembrane helix</keyword>
<dbReference type="AlphaFoldDB" id="A0A1Z5JHJ9"/>
<evidence type="ECO:0000256" key="1">
    <source>
        <dbReference type="SAM" id="MobiDB-lite"/>
    </source>
</evidence>
<reference evidence="4 5" key="1">
    <citation type="journal article" date="2015" name="Plant Cell">
        <title>Oil accumulation by the oleaginous diatom Fistulifera solaris as revealed by the genome and transcriptome.</title>
        <authorList>
            <person name="Tanaka T."/>
            <person name="Maeda Y."/>
            <person name="Veluchamy A."/>
            <person name="Tanaka M."/>
            <person name="Abida H."/>
            <person name="Marechal E."/>
            <person name="Bowler C."/>
            <person name="Muto M."/>
            <person name="Sunaga Y."/>
            <person name="Tanaka M."/>
            <person name="Yoshino T."/>
            <person name="Taniguchi T."/>
            <person name="Fukuda Y."/>
            <person name="Nemoto M."/>
            <person name="Matsumoto M."/>
            <person name="Wong P.S."/>
            <person name="Aburatani S."/>
            <person name="Fujibuchi W."/>
        </authorList>
    </citation>
    <scope>NUCLEOTIDE SEQUENCE [LARGE SCALE GENOMIC DNA]</scope>
    <source>
        <strain evidence="4 5">JPCC DA0580</strain>
    </source>
</reference>
<dbReference type="Pfam" id="PF00160">
    <property type="entry name" value="Pro_isomerase"/>
    <property type="match status" value="1"/>
</dbReference>
<gene>
    <name evidence="4" type="ORF">FisN_36Lh037</name>
</gene>
<feature type="domain" description="PPIase cyclophilin-type" evidence="3">
    <location>
        <begin position="221"/>
        <end position="361"/>
    </location>
</feature>
<dbReference type="EMBL" id="BDSP01000067">
    <property type="protein sequence ID" value="GAX13487.1"/>
    <property type="molecule type" value="Genomic_DNA"/>
</dbReference>
<dbReference type="Proteomes" id="UP000198406">
    <property type="component" value="Unassembled WGS sequence"/>
</dbReference>
<keyword evidence="2" id="KW-0812">Transmembrane</keyword>
<dbReference type="OrthoDB" id="41673at2759"/>
<name>A0A1Z5JHJ9_FISSO</name>
<evidence type="ECO:0000259" key="3">
    <source>
        <dbReference type="Pfam" id="PF00160"/>
    </source>
</evidence>
<proteinExistence type="predicted"/>
<dbReference type="InParanoid" id="A0A1Z5JHJ9"/>
<protein>
    <recommendedName>
        <fullName evidence="3">PPIase cyclophilin-type domain-containing protein</fullName>
    </recommendedName>
</protein>
<evidence type="ECO:0000313" key="4">
    <source>
        <dbReference type="EMBL" id="GAX13487.1"/>
    </source>
</evidence>
<evidence type="ECO:0000256" key="2">
    <source>
        <dbReference type="SAM" id="Phobius"/>
    </source>
</evidence>
<dbReference type="InterPro" id="IPR002130">
    <property type="entry name" value="Cyclophilin-type_PPIase_dom"/>
</dbReference>